<feature type="non-terminal residue" evidence="1">
    <location>
        <position position="1"/>
    </location>
</feature>
<evidence type="ECO:0000313" key="2">
    <source>
        <dbReference type="Proteomes" id="UP000256964"/>
    </source>
</evidence>
<dbReference type="AlphaFoldDB" id="A0A371CJB5"/>
<keyword evidence="2" id="KW-1185">Reference proteome</keyword>
<feature type="non-terminal residue" evidence="1">
    <location>
        <position position="84"/>
    </location>
</feature>
<dbReference type="SUPFAM" id="SSF50978">
    <property type="entry name" value="WD40 repeat-like"/>
    <property type="match status" value="1"/>
</dbReference>
<protein>
    <submittedName>
        <fullName evidence="1">Uncharacterized protein</fullName>
    </submittedName>
</protein>
<dbReference type="Proteomes" id="UP000256964">
    <property type="component" value="Unassembled WGS sequence"/>
</dbReference>
<accession>A0A371CJB5</accession>
<reference evidence="1 2" key="1">
    <citation type="journal article" date="2018" name="Biotechnol. Biofuels">
        <title>Integrative visual omics of the white-rot fungus Polyporus brumalis exposes the biotechnological potential of its oxidative enzymes for delignifying raw plant biomass.</title>
        <authorList>
            <person name="Miyauchi S."/>
            <person name="Rancon A."/>
            <person name="Drula E."/>
            <person name="Hage H."/>
            <person name="Chaduli D."/>
            <person name="Favel A."/>
            <person name="Grisel S."/>
            <person name="Henrissat B."/>
            <person name="Herpoel-Gimbert I."/>
            <person name="Ruiz-Duenas F.J."/>
            <person name="Chevret D."/>
            <person name="Hainaut M."/>
            <person name="Lin J."/>
            <person name="Wang M."/>
            <person name="Pangilinan J."/>
            <person name="Lipzen A."/>
            <person name="Lesage-Meessen L."/>
            <person name="Navarro D."/>
            <person name="Riley R."/>
            <person name="Grigoriev I.V."/>
            <person name="Zhou S."/>
            <person name="Raouche S."/>
            <person name="Rosso M.N."/>
        </authorList>
    </citation>
    <scope>NUCLEOTIDE SEQUENCE [LARGE SCALE GENOMIC DNA]</scope>
    <source>
        <strain evidence="1 2">BRFM 1820</strain>
    </source>
</reference>
<name>A0A371CJB5_9APHY</name>
<proteinExistence type="predicted"/>
<dbReference type="OrthoDB" id="3238562at2759"/>
<sequence>SGRLAVSPNEELLAVSNLFDGFDVYRIKDQTHLFTISADTAVNIPLPVMFIHAGSALLTGSSSGQARICSAEDGSTIQTLASSG</sequence>
<evidence type="ECO:0000313" key="1">
    <source>
        <dbReference type="EMBL" id="RDX40375.1"/>
    </source>
</evidence>
<dbReference type="InterPro" id="IPR015943">
    <property type="entry name" value="WD40/YVTN_repeat-like_dom_sf"/>
</dbReference>
<organism evidence="1 2">
    <name type="scientific">Lentinus brumalis</name>
    <dbReference type="NCBI Taxonomy" id="2498619"/>
    <lineage>
        <taxon>Eukaryota</taxon>
        <taxon>Fungi</taxon>
        <taxon>Dikarya</taxon>
        <taxon>Basidiomycota</taxon>
        <taxon>Agaricomycotina</taxon>
        <taxon>Agaricomycetes</taxon>
        <taxon>Polyporales</taxon>
        <taxon>Polyporaceae</taxon>
        <taxon>Lentinus</taxon>
    </lineage>
</organism>
<dbReference type="InterPro" id="IPR036322">
    <property type="entry name" value="WD40_repeat_dom_sf"/>
</dbReference>
<dbReference type="Gene3D" id="2.130.10.10">
    <property type="entry name" value="YVTN repeat-like/Quinoprotein amine dehydrogenase"/>
    <property type="match status" value="1"/>
</dbReference>
<dbReference type="EMBL" id="KZ857560">
    <property type="protein sequence ID" value="RDX40375.1"/>
    <property type="molecule type" value="Genomic_DNA"/>
</dbReference>
<gene>
    <name evidence="1" type="ORF">OH76DRAFT_1299375</name>
</gene>